<evidence type="ECO:0000256" key="3">
    <source>
        <dbReference type="RuleBase" id="RU364063"/>
    </source>
</evidence>
<comment type="subunit">
    <text evidence="3">DNA polymerase III contains a core (composed of alpha, epsilon and theta chains) that associates with a tau subunit. This core dimerizes to form the POLIII' complex. PolIII' associates with the gamma complex (composed of gamma, delta, delta', psi and chi chains) and with the beta chain to form the complete DNA polymerase III complex.</text>
</comment>
<keyword evidence="3" id="KW-0235">DNA replication</keyword>
<keyword evidence="3" id="KW-0547">Nucleotide-binding</keyword>
<protein>
    <recommendedName>
        <fullName evidence="3">DNA polymerase III subunit gamma/tau</fullName>
        <ecNumber evidence="3">2.7.7.7</ecNumber>
    </recommendedName>
</protein>
<dbReference type="eggNOG" id="COG2812">
    <property type="taxonomic scope" value="Bacteria"/>
</dbReference>
<keyword evidence="1 3" id="KW-0239">DNA-directed DNA polymerase</keyword>
<dbReference type="OrthoDB" id="9810148at2"/>
<dbReference type="EMBL" id="CP002690">
    <property type="protein sequence ID" value="AEE13894.1"/>
    <property type="molecule type" value="Genomic_DNA"/>
</dbReference>
<dbReference type="HOGENOM" id="CLU_006229_0_8_9"/>
<comment type="catalytic activity">
    <reaction evidence="2 3">
        <text>DNA(n) + a 2'-deoxyribonucleoside 5'-triphosphate = DNA(n+1) + diphosphate</text>
        <dbReference type="Rhea" id="RHEA:22508"/>
        <dbReference type="Rhea" id="RHEA-COMP:17339"/>
        <dbReference type="Rhea" id="RHEA-COMP:17340"/>
        <dbReference type="ChEBI" id="CHEBI:33019"/>
        <dbReference type="ChEBI" id="CHEBI:61560"/>
        <dbReference type="ChEBI" id="CHEBI:173112"/>
        <dbReference type="EC" id="2.7.7.7"/>
    </reaction>
</comment>
<feature type="domain" description="AAA+ ATPase" evidence="4">
    <location>
        <begin position="35"/>
        <end position="181"/>
    </location>
</feature>
<dbReference type="GO" id="GO:0005524">
    <property type="term" value="F:ATP binding"/>
    <property type="evidence" value="ECO:0007669"/>
    <property type="project" value="UniProtKB-KW"/>
</dbReference>
<dbReference type="InterPro" id="IPR003593">
    <property type="entry name" value="AAA+_ATPase"/>
</dbReference>
<dbReference type="KEGG" id="tnr:Thena_0246"/>
<keyword evidence="3" id="KW-0067">ATP-binding</keyword>
<keyword evidence="3" id="KW-0808">Transferase</keyword>
<dbReference type="PRINTS" id="PR00300">
    <property type="entry name" value="CLPPROTEASEA"/>
</dbReference>
<dbReference type="InterPro" id="IPR001270">
    <property type="entry name" value="ClpA/B"/>
</dbReference>
<reference evidence="5 6" key="1">
    <citation type="submission" date="2011-04" db="EMBL/GenBank/DDBJ databases">
        <title>The complete genome of Thermodesulfobium narugense DSM 14796.</title>
        <authorList>
            <consortium name="US DOE Joint Genome Institute (JGI-PGF)"/>
            <person name="Lucas S."/>
            <person name="Han J."/>
            <person name="Lapidus A."/>
            <person name="Bruce D."/>
            <person name="Goodwin L."/>
            <person name="Pitluck S."/>
            <person name="Peters L."/>
            <person name="Kyrpides N."/>
            <person name="Mavromatis K."/>
            <person name="Pagani I."/>
            <person name="Ivanova N."/>
            <person name="Ovchinnikova G."/>
            <person name="Zhang X."/>
            <person name="Saunders L."/>
            <person name="Detter J.C."/>
            <person name="Tapia R."/>
            <person name="Han C."/>
            <person name="Land M."/>
            <person name="Hauser L."/>
            <person name="Markowitz V."/>
            <person name="Cheng J.-F."/>
            <person name="Hugenholtz P."/>
            <person name="Woyke T."/>
            <person name="Wu D."/>
            <person name="Spring S."/>
            <person name="Schroeder M."/>
            <person name="Brambilla E."/>
            <person name="Klenk H.-P."/>
            <person name="Eisen J.A."/>
        </authorList>
    </citation>
    <scope>NUCLEOTIDE SEQUENCE [LARGE SCALE GENOMIC DNA]</scope>
    <source>
        <strain evidence="5 6">DSM 14796</strain>
    </source>
</reference>
<dbReference type="Gene3D" id="1.10.8.60">
    <property type="match status" value="1"/>
</dbReference>
<dbReference type="STRING" id="747365.Thena_0246"/>
<evidence type="ECO:0000256" key="2">
    <source>
        <dbReference type="ARBA" id="ARBA00049244"/>
    </source>
</evidence>
<keyword evidence="6" id="KW-1185">Reference proteome</keyword>
<dbReference type="GO" id="GO:0006261">
    <property type="term" value="P:DNA-templated DNA replication"/>
    <property type="evidence" value="ECO:0007669"/>
    <property type="project" value="TreeGrafter"/>
</dbReference>
<name>M1E7A5_9BACT</name>
<dbReference type="AlphaFoldDB" id="M1E7A5"/>
<dbReference type="CDD" id="cd00009">
    <property type="entry name" value="AAA"/>
    <property type="match status" value="1"/>
</dbReference>
<dbReference type="InterPro" id="IPR012763">
    <property type="entry name" value="DNA_pol_III_sug/sutau_N"/>
</dbReference>
<dbReference type="GO" id="GO:0003887">
    <property type="term" value="F:DNA-directed DNA polymerase activity"/>
    <property type="evidence" value="ECO:0007669"/>
    <property type="project" value="UniProtKB-KW"/>
</dbReference>
<dbReference type="SUPFAM" id="SSF52540">
    <property type="entry name" value="P-loop containing nucleoside triphosphate hydrolases"/>
    <property type="match status" value="1"/>
</dbReference>
<evidence type="ECO:0000313" key="6">
    <source>
        <dbReference type="Proteomes" id="UP000011765"/>
    </source>
</evidence>
<evidence type="ECO:0000259" key="4">
    <source>
        <dbReference type="SMART" id="SM00382"/>
    </source>
</evidence>
<sequence length="493" mass="56519">MEVLYRKYRPITFDDMIGQDVVKTVLENASKLDDPPHVYLFAGMRGTGKTTAARIFAKALNCTSEGKKPCLNCESCKKFLEGSLDYVEIDAATHSSVDDARSLREMALIAPMSSKYRIFVIDEVHRLSPSAFDALLKIIEEPPPFSIFIFATTEPHKVPKTILSRVLRLDFSPINPELLASYLDKIANLEGYKLEKNLLLAIARRSEGSVRDSLSFLQQIFMLFEKKNLSTRDIYLVLGIPDDEIISNMMQFIYKGDLDNLVNLMDSLRTSSFSPLAIVDSWIYFVLSKINTDTRPLKFIDRLIEAKGDLRYDPNPFMRFELEVYAIFSLLNSNMRVSDESDNRILEKTEDIKEVINKDIKLLTPESSIEQKRVDLSIEQINKAYLKVLEQIKSTNPLLHAKYVAAKPIKFENNKVTFGFSKKESRWHKEQFDSNKEEREMIKIMLSKELGVDVDVASEFIEKETKKDSKAKSSTLTFPDILQHFNAKEIKND</sequence>
<proteinExistence type="inferred from homology"/>
<dbReference type="EC" id="2.7.7.7" evidence="3"/>
<evidence type="ECO:0000313" key="5">
    <source>
        <dbReference type="EMBL" id="AEE13894.1"/>
    </source>
</evidence>
<comment type="function">
    <text evidence="3">DNA polymerase III is a complex, multichain enzyme responsible for most of the replicative synthesis in bacteria. This DNA polymerase also exhibits 3' to 5' exonuclease activity.</text>
</comment>
<comment type="similarity">
    <text evidence="3">Belongs to the DnaX/STICHEL family.</text>
</comment>
<gene>
    <name evidence="3" type="primary">dnaX</name>
    <name evidence="5" type="ORF">Thena_0246</name>
</gene>
<organism evidence="5 6">
    <name type="scientific">Thermodesulfobium narugense DSM 14796</name>
    <dbReference type="NCBI Taxonomy" id="747365"/>
    <lineage>
        <taxon>Bacteria</taxon>
        <taxon>Pseudomonadati</taxon>
        <taxon>Thermodesulfobiota</taxon>
        <taxon>Thermodesulfobiia</taxon>
        <taxon>Thermodesulfobiales</taxon>
        <taxon>Thermodesulfobiaceae</taxon>
        <taxon>Thermodesulfobium</taxon>
    </lineage>
</organism>
<dbReference type="SMART" id="SM00382">
    <property type="entry name" value="AAA"/>
    <property type="match status" value="1"/>
</dbReference>
<dbReference type="GO" id="GO:0009360">
    <property type="term" value="C:DNA polymerase III complex"/>
    <property type="evidence" value="ECO:0007669"/>
    <property type="project" value="InterPro"/>
</dbReference>
<accession>M1E7A5</accession>
<dbReference type="InterPro" id="IPR027417">
    <property type="entry name" value="P-loop_NTPase"/>
</dbReference>
<dbReference type="InterPro" id="IPR050238">
    <property type="entry name" value="DNA_Rep/Repair_Clamp_Loader"/>
</dbReference>
<dbReference type="Pfam" id="PF13177">
    <property type="entry name" value="DNA_pol3_delta2"/>
    <property type="match status" value="1"/>
</dbReference>
<dbReference type="PANTHER" id="PTHR11669:SF0">
    <property type="entry name" value="PROTEIN STICHEL-LIKE 2"/>
    <property type="match status" value="1"/>
</dbReference>
<keyword evidence="3" id="KW-0548">Nucleotidyltransferase</keyword>
<dbReference type="NCBIfam" id="TIGR02397">
    <property type="entry name" value="dnaX_nterm"/>
    <property type="match status" value="1"/>
</dbReference>
<evidence type="ECO:0000256" key="1">
    <source>
        <dbReference type="ARBA" id="ARBA00022932"/>
    </source>
</evidence>
<dbReference type="PANTHER" id="PTHR11669">
    <property type="entry name" value="REPLICATION FACTOR C / DNA POLYMERASE III GAMMA-TAU SUBUNIT"/>
    <property type="match status" value="1"/>
</dbReference>
<dbReference type="Gene3D" id="3.40.50.300">
    <property type="entry name" value="P-loop containing nucleotide triphosphate hydrolases"/>
    <property type="match status" value="1"/>
</dbReference>
<dbReference type="Proteomes" id="UP000011765">
    <property type="component" value="Chromosome"/>
</dbReference>